<dbReference type="Gene3D" id="1.20.910.10">
    <property type="entry name" value="Heme oxygenase-like"/>
    <property type="match status" value="1"/>
</dbReference>
<evidence type="ECO:0000313" key="1">
    <source>
        <dbReference type="EMBL" id="GAA0448913.1"/>
    </source>
</evidence>
<evidence type="ECO:0000313" key="2">
    <source>
        <dbReference type="Proteomes" id="UP001499895"/>
    </source>
</evidence>
<gene>
    <name evidence="1" type="ORF">GCM10009544_09650</name>
</gene>
<name>A0ABN0ZIN0_9ACTN</name>
<proteinExistence type="predicted"/>
<dbReference type="SMART" id="SM01236">
    <property type="entry name" value="Haem_oxygenase_2"/>
    <property type="match status" value="1"/>
</dbReference>
<dbReference type="RefSeq" id="WP_344086033.1">
    <property type="nucleotide sequence ID" value="NZ_BAAAHB010000005.1"/>
</dbReference>
<dbReference type="Pfam" id="PF14518">
    <property type="entry name" value="Haem_oxygenas_2"/>
    <property type="match status" value="1"/>
</dbReference>
<sequence>MPSPLARGEISAALLDTLRRPPAGAALPGPAEVAAADPYGEDLQLALHACYELHYRGLPGVRDTWEWDPGLLRLRGLMEDAFLAALRAEVPGTAEVPEALAGLLAEPSDGEGASFFLRDRGELWHLREYAVHRSLYQLKEADPHAWMIPRLTGRAKAALVAVEYDEFGAGRADRIHSRLFAALMRDLRLDDTYGHYLDAVPAATLATGNLMSLLGLHRARRGSLVGHFATLEITSPPAARRLLQAMRRLAAGPAAELFYSEHVEADAVHEQLVRHEVIGGLLESEPELARDVVFGIEATCRLEERFEESLLGAWHSGRTSLRTALEPAAP</sequence>
<keyword evidence="2" id="KW-1185">Reference proteome</keyword>
<protein>
    <submittedName>
        <fullName evidence="1">Iron-containing redox enzyme family protein</fullName>
    </submittedName>
</protein>
<reference evidence="1 2" key="1">
    <citation type="journal article" date="2019" name="Int. J. Syst. Evol. Microbiol.">
        <title>The Global Catalogue of Microorganisms (GCM) 10K type strain sequencing project: providing services to taxonomists for standard genome sequencing and annotation.</title>
        <authorList>
            <consortium name="The Broad Institute Genomics Platform"/>
            <consortium name="The Broad Institute Genome Sequencing Center for Infectious Disease"/>
            <person name="Wu L."/>
            <person name="Ma J."/>
        </authorList>
    </citation>
    <scope>NUCLEOTIDE SEQUENCE [LARGE SCALE GENOMIC DNA]</scope>
    <source>
        <strain evidence="1 2">JCM 10649</strain>
    </source>
</reference>
<dbReference type="InterPro" id="IPR016084">
    <property type="entry name" value="Haem_Oase-like_multi-hlx"/>
</dbReference>
<dbReference type="Proteomes" id="UP001499895">
    <property type="component" value="Unassembled WGS sequence"/>
</dbReference>
<accession>A0ABN0ZIN0</accession>
<comment type="caution">
    <text evidence="1">The sequence shown here is derived from an EMBL/GenBank/DDBJ whole genome shotgun (WGS) entry which is preliminary data.</text>
</comment>
<organism evidence="1 2">
    <name type="scientific">Streptomyces stramineus</name>
    <dbReference type="NCBI Taxonomy" id="173861"/>
    <lineage>
        <taxon>Bacteria</taxon>
        <taxon>Bacillati</taxon>
        <taxon>Actinomycetota</taxon>
        <taxon>Actinomycetes</taxon>
        <taxon>Kitasatosporales</taxon>
        <taxon>Streptomycetaceae</taxon>
        <taxon>Streptomyces</taxon>
    </lineage>
</organism>
<dbReference type="EMBL" id="BAAAHB010000005">
    <property type="protein sequence ID" value="GAA0448913.1"/>
    <property type="molecule type" value="Genomic_DNA"/>
</dbReference>
<dbReference type="SUPFAM" id="SSF48613">
    <property type="entry name" value="Heme oxygenase-like"/>
    <property type="match status" value="1"/>
</dbReference>